<dbReference type="Proteomes" id="UP000199514">
    <property type="component" value="Unassembled WGS sequence"/>
</dbReference>
<dbReference type="RefSeq" id="WP_091508637.1">
    <property type="nucleotide sequence ID" value="NZ_FOLE01000002.1"/>
</dbReference>
<dbReference type="AlphaFoldDB" id="A0A1I1FNJ2"/>
<proteinExistence type="predicted"/>
<feature type="domain" description="AsmA" evidence="2">
    <location>
        <begin position="2"/>
        <end position="210"/>
    </location>
</feature>
<reference evidence="3 4" key="1">
    <citation type="submission" date="2016-10" db="EMBL/GenBank/DDBJ databases">
        <authorList>
            <person name="de Groot N.N."/>
        </authorList>
    </citation>
    <scope>NUCLEOTIDE SEQUENCE [LARGE SCALE GENOMIC DNA]</scope>
    <source>
        <strain evidence="3 4">DSM 6793</strain>
    </source>
</reference>
<evidence type="ECO:0000259" key="2">
    <source>
        <dbReference type="Pfam" id="PF05170"/>
    </source>
</evidence>
<dbReference type="EMBL" id="FOLE01000002">
    <property type="protein sequence ID" value="SFC00885.1"/>
    <property type="molecule type" value="Genomic_DNA"/>
</dbReference>
<evidence type="ECO:0000256" key="1">
    <source>
        <dbReference type="SAM" id="MobiDB-lite"/>
    </source>
</evidence>
<feature type="region of interest" description="Disordered" evidence="1">
    <location>
        <begin position="902"/>
        <end position="921"/>
    </location>
</feature>
<keyword evidence="4" id="KW-1185">Reference proteome</keyword>
<dbReference type="GO" id="GO:0005886">
    <property type="term" value="C:plasma membrane"/>
    <property type="evidence" value="ECO:0007669"/>
    <property type="project" value="TreeGrafter"/>
</dbReference>
<dbReference type="PANTHER" id="PTHR30441">
    <property type="entry name" value="DUF748 DOMAIN-CONTAINING PROTEIN"/>
    <property type="match status" value="1"/>
</dbReference>
<dbReference type="InterPro" id="IPR007844">
    <property type="entry name" value="AsmA"/>
</dbReference>
<evidence type="ECO:0000313" key="4">
    <source>
        <dbReference type="Proteomes" id="UP000199514"/>
    </source>
</evidence>
<name>A0A1I1FNJ2_9BACT</name>
<protein>
    <submittedName>
        <fullName evidence="3">AsmA family protein</fullName>
    </submittedName>
</protein>
<dbReference type="GO" id="GO:0090313">
    <property type="term" value="P:regulation of protein targeting to membrane"/>
    <property type="evidence" value="ECO:0007669"/>
    <property type="project" value="TreeGrafter"/>
</dbReference>
<dbReference type="STRING" id="927664.SAMN05421780_102260"/>
<dbReference type="PANTHER" id="PTHR30441:SF8">
    <property type="entry name" value="DUF748 DOMAIN-CONTAINING PROTEIN"/>
    <property type="match status" value="1"/>
</dbReference>
<sequence length="999" mass="108208">MKKVLYVVLGVIVLLFAALASIPLFFKDSIKAKIDSEIANAVNAKVYYNANDFGLSIFSSFPNLTVSMGNFGVVGQDTFAHDTLAAVKSFNAVVDIMSVIGGDKIKVKEISLIEPKIRVIVLANGKANWDISKPSATPTDTAKSEPSSFNIGIDKWSIKDGNICYTDLTIPLKAEVLGLNHTGKGDFTQDIFDLNMQTVINSLSVTFDKVNYLSNKKLEADMTLNMDLPNAKYTFKENNFKLNEFAFGFDGYVAMPAAGIETDIKFKTLETKFKSILSLVPGVYMADFADIKTDGTLAFDGYAKGLYNEKQMPAFGLNLKIDKGMFQYPKLPTAVTNIALDMAVKNSKGIIDETEVNISKFHLDLGKNPVDARLTLKGLTNMLLDADVSAKLNLAEITNVFPVDGLTLKGLFGLNVKAKGTYNDSLHLLPAVTANMNMIDGFVKSKDFPAPIEKINFMASVENPNGQMEATKIQVPTFGMELEGEPFSMVAFVENLVDYQYDVKVKGGVDLTKITKIYPLEGMTLAGKIKADIATRGRMSDVTAKRYAKLPTSGTLTASNFSFVSKDVPQGVKITGAAMSFDPVRAQVSKFEGFLGKSDVSANGYLSNYLAFIFNNEKLTGALNFSSKKFDTNEWLTKEEVATKTTAEEPMTVVEIPKNIDFVLASQLGEVLYDNMDITDLKGNIIVRDGTVRLDKGTFNLLGGAFGMNGLYDSRDLTHPKFDFDLDIKNLEIPKAYQTFNTVKMLAPVAENMTGKLSTKFKINGELGKDMMPVYPTMNGAGLLNIAEASLKEMKLLSGIQKVTKLSGSNSGAVNLKDLLLKAEIQNGRVFFQPFDVSAGGQKINIGGSQGFDGTIDYNIKMTVPAGAAGVALNNATSLLTGKAADGSGNVKLNLKATGNQNDPKISLLGGGSDGSSSLKSDVKANVQASLNDAKAKAQATADSLRKAAEDKAKAELDKAKADAEAKAKEEADRLKKEAEEKAKKELEKLKDKWKLPKK</sequence>
<dbReference type="Pfam" id="PF05170">
    <property type="entry name" value="AsmA"/>
    <property type="match status" value="1"/>
</dbReference>
<accession>A0A1I1FNJ2</accession>
<dbReference type="OrthoDB" id="596403at2"/>
<feature type="region of interest" description="Disordered" evidence="1">
    <location>
        <begin position="944"/>
        <end position="981"/>
    </location>
</feature>
<dbReference type="InterPro" id="IPR052894">
    <property type="entry name" value="AsmA-related"/>
</dbReference>
<organism evidence="3 4">
    <name type="scientific">Flexibacter flexilis DSM 6793</name>
    <dbReference type="NCBI Taxonomy" id="927664"/>
    <lineage>
        <taxon>Bacteria</taxon>
        <taxon>Pseudomonadati</taxon>
        <taxon>Bacteroidota</taxon>
        <taxon>Cytophagia</taxon>
        <taxon>Cytophagales</taxon>
        <taxon>Flexibacteraceae</taxon>
        <taxon>Flexibacter</taxon>
    </lineage>
</organism>
<evidence type="ECO:0000313" key="3">
    <source>
        <dbReference type="EMBL" id="SFC00885.1"/>
    </source>
</evidence>
<gene>
    <name evidence="3" type="ORF">SAMN05421780_102260</name>
</gene>